<keyword evidence="4" id="KW-1185">Reference proteome</keyword>
<dbReference type="PANTHER" id="PTHR21301:SF12">
    <property type="match status" value="1"/>
</dbReference>
<dbReference type="Proteomes" id="UP001066276">
    <property type="component" value="Chromosome 4_2"/>
</dbReference>
<reference evidence="3" key="1">
    <citation type="journal article" date="2022" name="bioRxiv">
        <title>Sequencing and chromosome-scale assembly of the giantPleurodeles waltlgenome.</title>
        <authorList>
            <person name="Brown T."/>
            <person name="Elewa A."/>
            <person name="Iarovenko S."/>
            <person name="Subramanian E."/>
            <person name="Araus A.J."/>
            <person name="Petzold A."/>
            <person name="Susuki M."/>
            <person name="Suzuki K.-i.T."/>
            <person name="Hayashi T."/>
            <person name="Toyoda A."/>
            <person name="Oliveira C."/>
            <person name="Osipova E."/>
            <person name="Leigh N.D."/>
            <person name="Simon A."/>
            <person name="Yun M.H."/>
        </authorList>
    </citation>
    <scope>NUCLEOTIDE SEQUENCE</scope>
    <source>
        <strain evidence="3">20211129_DDA</strain>
        <tissue evidence="3">Liver</tissue>
    </source>
</reference>
<evidence type="ECO:0000313" key="3">
    <source>
        <dbReference type="EMBL" id="KAJ1164219.1"/>
    </source>
</evidence>
<protein>
    <recommendedName>
        <fullName evidence="2">Reverse transcriptase domain-containing protein</fullName>
    </recommendedName>
</protein>
<feature type="coiled-coil region" evidence="1">
    <location>
        <begin position="5"/>
        <end position="52"/>
    </location>
</feature>
<gene>
    <name evidence="3" type="ORF">NDU88_004664</name>
</gene>
<comment type="caution">
    <text evidence="3">The sequence shown here is derived from an EMBL/GenBank/DDBJ whole genome shotgun (WGS) entry which is preliminary data.</text>
</comment>
<dbReference type="PROSITE" id="PS50878">
    <property type="entry name" value="RT_POL"/>
    <property type="match status" value="1"/>
</dbReference>
<dbReference type="AlphaFoldDB" id="A0AAV7SJF5"/>
<evidence type="ECO:0000256" key="1">
    <source>
        <dbReference type="SAM" id="Coils"/>
    </source>
</evidence>
<feature type="domain" description="Reverse transcriptase" evidence="2">
    <location>
        <begin position="260"/>
        <end position="491"/>
    </location>
</feature>
<organism evidence="3 4">
    <name type="scientific">Pleurodeles waltl</name>
    <name type="common">Iberian ribbed newt</name>
    <dbReference type="NCBI Taxonomy" id="8319"/>
    <lineage>
        <taxon>Eukaryota</taxon>
        <taxon>Metazoa</taxon>
        <taxon>Chordata</taxon>
        <taxon>Craniata</taxon>
        <taxon>Vertebrata</taxon>
        <taxon>Euteleostomi</taxon>
        <taxon>Amphibia</taxon>
        <taxon>Batrachia</taxon>
        <taxon>Caudata</taxon>
        <taxon>Salamandroidea</taxon>
        <taxon>Salamandridae</taxon>
        <taxon>Pleurodelinae</taxon>
        <taxon>Pleurodeles</taxon>
    </lineage>
</organism>
<accession>A0AAV7SJF5</accession>
<dbReference type="EMBL" id="JANPWB010000008">
    <property type="protein sequence ID" value="KAJ1164219.1"/>
    <property type="molecule type" value="Genomic_DNA"/>
</dbReference>
<sequence length="491" mass="56869">MILIIETARELMETLMKEIQSLEEELKTQDSVQEAKKQIETINQELESFNLYLVKRKTDKLRKDIRWFTKERAYPYLSDRYYANQQQNASEQDRQFWTTKKIVTFSDTSESEGEGTSNQLFRYFKGKIDSRESNLSGLKPTSTFTPHLDMVGFEVKIFENIVLNKIQSLLKFVPRPYFNLNQGEHQALQRLQKDKHITVKPCDKGGGIVLLETETYKSKIQTMLNQSDYYQKIGNNWHERVKKEITSISGEALENGIICQQEFQYLNPVKTRTPVFYGVPKIHKNKTDPPMRPIVSTVGALTEPLSKYIEKFLNPRVALLPAFIRDISHIIAKLEGLPFNSTTQLLVTMDIEALYTNIPQKEAWLAVARLFGKEGNKEHSSFILQCLNIVLREIFFEFDGQTYQQKKGVSMGAACAPSVANIYVGSFEETHIYNEMAPFYENVHFWSRFIDDIFFIWTVSWLSTKASDKMYDILFPTFGEKNAKAFSVAML</sequence>
<dbReference type="PANTHER" id="PTHR21301">
    <property type="entry name" value="REVERSE TRANSCRIPTASE"/>
    <property type="match status" value="1"/>
</dbReference>
<dbReference type="InterPro" id="IPR000477">
    <property type="entry name" value="RT_dom"/>
</dbReference>
<name>A0AAV7SJF5_PLEWA</name>
<dbReference type="Pfam" id="PF00078">
    <property type="entry name" value="RVT_1"/>
    <property type="match status" value="1"/>
</dbReference>
<keyword evidence="1" id="KW-0175">Coiled coil</keyword>
<evidence type="ECO:0000313" key="4">
    <source>
        <dbReference type="Proteomes" id="UP001066276"/>
    </source>
</evidence>
<proteinExistence type="predicted"/>
<evidence type="ECO:0000259" key="2">
    <source>
        <dbReference type="PROSITE" id="PS50878"/>
    </source>
</evidence>